<keyword evidence="1" id="KW-0812">Transmembrane</keyword>
<dbReference type="GO" id="GO:0016757">
    <property type="term" value="F:glycosyltransferase activity"/>
    <property type="evidence" value="ECO:0007669"/>
    <property type="project" value="UniProtKB-KW"/>
</dbReference>
<sequence length="101" mass="12124">MTYFLICVSTFLGLFMFICFTFYSMKEYEEKAVSLALNRPKLQDLTNRLKAVRLSCPLFDTGRWVRNLERSYFKMWNLYCSGQHPQPFKVTENNMEFPYDC</sequence>
<dbReference type="RefSeq" id="XP_016512244.1">
    <property type="nucleotide sequence ID" value="XM_016656758.1"/>
</dbReference>
<dbReference type="SMR" id="A0A1S4DG56"/>
<evidence type="ECO:0000256" key="1">
    <source>
        <dbReference type="SAM" id="Phobius"/>
    </source>
</evidence>
<keyword evidence="1" id="KW-0472">Membrane</keyword>
<accession>A0A1S4DG56</accession>
<dbReference type="PaxDb" id="4097-A0A1S4DG56"/>
<gene>
    <name evidence="2" type="primary">LOC107829282</name>
</gene>
<dbReference type="KEGG" id="nta:107829282"/>
<dbReference type="OrthoDB" id="421121at2759"/>
<feature type="transmembrane region" description="Helical" evidence="1">
    <location>
        <begin position="6"/>
        <end position="25"/>
    </location>
</feature>
<dbReference type="STRING" id="4097.A0A1S4DG56"/>
<dbReference type="PANTHER" id="PTHR44366:SF1">
    <property type="entry name" value="UDP-N-ACETYLGLUCOSAMINE--PEPTIDE N-ACETYLGLUCOSAMINYLTRANSFERASE 110 KDA SUBUNIT"/>
    <property type="match status" value="1"/>
</dbReference>
<organism evidence="2">
    <name type="scientific">Nicotiana tabacum</name>
    <name type="common">Common tobacco</name>
    <dbReference type="NCBI Taxonomy" id="4097"/>
    <lineage>
        <taxon>Eukaryota</taxon>
        <taxon>Viridiplantae</taxon>
        <taxon>Streptophyta</taxon>
        <taxon>Embryophyta</taxon>
        <taxon>Tracheophyta</taxon>
        <taxon>Spermatophyta</taxon>
        <taxon>Magnoliopsida</taxon>
        <taxon>eudicotyledons</taxon>
        <taxon>Gunneridae</taxon>
        <taxon>Pentapetalae</taxon>
        <taxon>asterids</taxon>
        <taxon>lamiids</taxon>
        <taxon>Solanales</taxon>
        <taxon>Solanaceae</taxon>
        <taxon>Nicotianoideae</taxon>
        <taxon>Nicotianeae</taxon>
        <taxon>Nicotiana</taxon>
    </lineage>
</organism>
<dbReference type="AlphaFoldDB" id="A0A1S4DG56"/>
<dbReference type="PANTHER" id="PTHR44366">
    <property type="entry name" value="UDP-N-ACETYLGLUCOSAMINE--PEPTIDE N-ACETYLGLUCOSAMINYLTRANSFERASE 110 KDA SUBUNIT"/>
    <property type="match status" value="1"/>
</dbReference>
<keyword evidence="1" id="KW-1133">Transmembrane helix</keyword>
<proteinExistence type="predicted"/>
<dbReference type="InterPro" id="IPR037919">
    <property type="entry name" value="OGT"/>
</dbReference>
<dbReference type="GO" id="GO:0006493">
    <property type="term" value="P:protein O-linked glycosylation"/>
    <property type="evidence" value="ECO:0007669"/>
    <property type="project" value="InterPro"/>
</dbReference>
<protein>
    <submittedName>
        <fullName evidence="2">Probable UDP-N-acetylglucosamine--peptide N-acetylglucosaminyltransferase SEC</fullName>
    </submittedName>
</protein>
<name>A0A1S4DG56_TOBAC</name>
<keyword evidence="2" id="KW-0328">Glycosyltransferase</keyword>
<reference evidence="2" key="1">
    <citation type="submission" date="2025-08" db="UniProtKB">
        <authorList>
            <consortium name="RefSeq"/>
        </authorList>
    </citation>
    <scope>IDENTIFICATION</scope>
</reference>
<evidence type="ECO:0000313" key="2">
    <source>
        <dbReference type="RefSeq" id="XP_016512244.1"/>
    </source>
</evidence>
<keyword evidence="2" id="KW-0808">Transferase</keyword>